<dbReference type="InterPro" id="IPR026444">
    <property type="entry name" value="Secre_tail"/>
</dbReference>
<feature type="signal peptide" evidence="1">
    <location>
        <begin position="1"/>
        <end position="21"/>
    </location>
</feature>
<feature type="chain" id="PRO_5037793218" description="Por secretion system C-terminal sorting domain-containing protein" evidence="1">
    <location>
        <begin position="22"/>
        <end position="499"/>
    </location>
</feature>
<evidence type="ECO:0000256" key="1">
    <source>
        <dbReference type="SAM" id="SignalP"/>
    </source>
</evidence>
<dbReference type="Proteomes" id="UP000619457">
    <property type="component" value="Unassembled WGS sequence"/>
</dbReference>
<dbReference type="EMBL" id="BMWX01000002">
    <property type="protein sequence ID" value="GGZ22241.1"/>
    <property type="molecule type" value="Genomic_DNA"/>
</dbReference>
<dbReference type="AlphaFoldDB" id="A0A918UNE6"/>
<dbReference type="RefSeq" id="WP_018472066.1">
    <property type="nucleotide sequence ID" value="NZ_BMWX01000002.1"/>
</dbReference>
<evidence type="ECO:0008006" key="4">
    <source>
        <dbReference type="Google" id="ProtNLM"/>
    </source>
</evidence>
<reference evidence="2" key="2">
    <citation type="submission" date="2020-09" db="EMBL/GenBank/DDBJ databases">
        <authorList>
            <person name="Sun Q."/>
            <person name="Kim S."/>
        </authorList>
    </citation>
    <scope>NUCLEOTIDE SEQUENCE</scope>
    <source>
        <strain evidence="2">KCTC 12368</strain>
    </source>
</reference>
<comment type="caution">
    <text evidence="2">The sequence shown here is derived from an EMBL/GenBank/DDBJ whole genome shotgun (WGS) entry which is preliminary data.</text>
</comment>
<dbReference type="NCBIfam" id="TIGR04183">
    <property type="entry name" value="Por_Secre_tail"/>
    <property type="match status" value="1"/>
</dbReference>
<evidence type="ECO:0000313" key="2">
    <source>
        <dbReference type="EMBL" id="GGZ22241.1"/>
    </source>
</evidence>
<keyword evidence="3" id="KW-1185">Reference proteome</keyword>
<keyword evidence="1" id="KW-0732">Signal</keyword>
<sequence length="499" mass="54579">MIRVTLLFLVFTSLIQEHVFAQNYLYNSSNPGCTGVWTDGNCWTSSQIPGGCPVTNAFPPGNANCEVIITIPEDLSYPGSMDFPGNTSVFIDNDSKLVFTGDVSLSNGIALTIQMNSSNSTMDIGGAMRITGSSTFAVVGDPGRLPSEDITSIISAGNLFMGSRGSLTIDSNSGVLISGTTDIQTPGNNSLDKAVIDVDGSFITTSIIVRGNSDLEFRVSEEAMVIASDTDGTLEMNGNSSLTFIGDYDEGGDADGASVVEVGGQMDTNGSGASIMADDVTVYTCYSFPDGISTSVDHSGRFFEDQCILPVVWKDFSAVLKDDQKVHIRWSTTKEWESSHFEILRSLHFADDFKVIGKVEAVGWTDIGSEYFFEDASPWIGSRRYYQVRQVDLDGEEELTKVVSVKFNTLRMKNTCVLFPNPSHGNKLYIECHLEAFLGKPVHVYLYGGNSSTLLYDKQTVIYEQTIDLSDWNARLLPGIYIIHIRGENDNRVFKLIKR</sequence>
<evidence type="ECO:0000313" key="3">
    <source>
        <dbReference type="Proteomes" id="UP000619457"/>
    </source>
</evidence>
<accession>A0A918UNE6</accession>
<gene>
    <name evidence="2" type="ORF">GCM10007049_13780</name>
</gene>
<reference evidence="2" key="1">
    <citation type="journal article" date="2014" name="Int. J. Syst. Evol. Microbiol.">
        <title>Complete genome sequence of Corynebacterium casei LMG S-19264T (=DSM 44701T), isolated from a smear-ripened cheese.</title>
        <authorList>
            <consortium name="US DOE Joint Genome Institute (JGI-PGF)"/>
            <person name="Walter F."/>
            <person name="Albersmeier A."/>
            <person name="Kalinowski J."/>
            <person name="Ruckert C."/>
        </authorList>
    </citation>
    <scope>NUCLEOTIDE SEQUENCE</scope>
    <source>
        <strain evidence="2">KCTC 12368</strain>
    </source>
</reference>
<protein>
    <recommendedName>
        <fullName evidence="4">Por secretion system C-terminal sorting domain-containing protein</fullName>
    </recommendedName>
</protein>
<name>A0A918UNE6_9BACT</name>
<organism evidence="2 3">
    <name type="scientific">Echinicola pacifica</name>
    <dbReference type="NCBI Taxonomy" id="346377"/>
    <lineage>
        <taxon>Bacteria</taxon>
        <taxon>Pseudomonadati</taxon>
        <taxon>Bacteroidota</taxon>
        <taxon>Cytophagia</taxon>
        <taxon>Cytophagales</taxon>
        <taxon>Cyclobacteriaceae</taxon>
        <taxon>Echinicola</taxon>
    </lineage>
</organism>
<proteinExistence type="predicted"/>